<evidence type="ECO:0000313" key="2">
    <source>
        <dbReference type="EMBL" id="RPA73545.1"/>
    </source>
</evidence>
<evidence type="ECO:0000256" key="1">
    <source>
        <dbReference type="SAM" id="MobiDB-lite"/>
    </source>
</evidence>
<dbReference type="EMBL" id="ML119817">
    <property type="protein sequence ID" value="RPA73545.1"/>
    <property type="molecule type" value="Genomic_DNA"/>
</dbReference>
<protein>
    <submittedName>
        <fullName evidence="2">Uncharacterized protein</fullName>
    </submittedName>
</protein>
<dbReference type="AlphaFoldDB" id="A0A3N4HHR7"/>
<organism evidence="2 3">
    <name type="scientific">Ascobolus immersus RN42</name>
    <dbReference type="NCBI Taxonomy" id="1160509"/>
    <lineage>
        <taxon>Eukaryota</taxon>
        <taxon>Fungi</taxon>
        <taxon>Dikarya</taxon>
        <taxon>Ascomycota</taxon>
        <taxon>Pezizomycotina</taxon>
        <taxon>Pezizomycetes</taxon>
        <taxon>Pezizales</taxon>
        <taxon>Ascobolaceae</taxon>
        <taxon>Ascobolus</taxon>
    </lineage>
</organism>
<keyword evidence="3" id="KW-1185">Reference proteome</keyword>
<proteinExistence type="predicted"/>
<feature type="region of interest" description="Disordered" evidence="1">
    <location>
        <begin position="514"/>
        <end position="549"/>
    </location>
</feature>
<sequence>MCVVLYAASVHRYDWSSGVLIGGGDVVLRGRGPAMVQSALFEVVYSAPVNFEDLGYLNPTGWSESWRAVGFVGAAACGALVLSDNYSPPPPYDTAILTAQFLPDSHLPSTPRTAVTSTARAAGGAVGFWIAPCIDVLGPLWRGGRDEYAAPARVRALNRHSVVLSEVLKCGGNVCKNAGEADVASRNCKYPSVRAARVPLVVPPRANRSWSERKRLLWCGTARVDPSLLRARISNRSSLLCGGSVEITKKSSLPSARAFEGIFRHRRTRQSDWLELASDVIGHYVMTTNVGCSLTKCSGGDGVVGRWKGLDRWRKRLQDKLREGPEQQRRRQRILQNRAAEVEMKNSEICFDLGATGNLRWMILYLNPKQGRVGGTLSTSRCTKYLRSRSVTNCNCLLAGLLNLYAEADEVPAEIGSGSSPVCHEAVPNWGASTLPDGWYQKKHLQLMDAQRGSVIPKAETNRRLMNEQKPPPCALDMCREIHLNSLTREHHDASLLKPHHTLPPKSQNIVTSPYSHPWCSPSSPPKKKIQNPHTYHACSPSTSRVRPI</sequence>
<dbReference type="Proteomes" id="UP000275078">
    <property type="component" value="Unassembled WGS sequence"/>
</dbReference>
<gene>
    <name evidence="2" type="ORF">BJ508DRAFT_313701</name>
</gene>
<reference evidence="2 3" key="1">
    <citation type="journal article" date="2018" name="Nat. Ecol. Evol.">
        <title>Pezizomycetes genomes reveal the molecular basis of ectomycorrhizal truffle lifestyle.</title>
        <authorList>
            <person name="Murat C."/>
            <person name="Payen T."/>
            <person name="Noel B."/>
            <person name="Kuo A."/>
            <person name="Morin E."/>
            <person name="Chen J."/>
            <person name="Kohler A."/>
            <person name="Krizsan K."/>
            <person name="Balestrini R."/>
            <person name="Da Silva C."/>
            <person name="Montanini B."/>
            <person name="Hainaut M."/>
            <person name="Levati E."/>
            <person name="Barry K.W."/>
            <person name="Belfiori B."/>
            <person name="Cichocki N."/>
            <person name="Clum A."/>
            <person name="Dockter R.B."/>
            <person name="Fauchery L."/>
            <person name="Guy J."/>
            <person name="Iotti M."/>
            <person name="Le Tacon F."/>
            <person name="Lindquist E.A."/>
            <person name="Lipzen A."/>
            <person name="Malagnac F."/>
            <person name="Mello A."/>
            <person name="Molinier V."/>
            <person name="Miyauchi S."/>
            <person name="Poulain J."/>
            <person name="Riccioni C."/>
            <person name="Rubini A."/>
            <person name="Sitrit Y."/>
            <person name="Splivallo R."/>
            <person name="Traeger S."/>
            <person name="Wang M."/>
            <person name="Zifcakova L."/>
            <person name="Wipf D."/>
            <person name="Zambonelli A."/>
            <person name="Paolocci F."/>
            <person name="Nowrousian M."/>
            <person name="Ottonello S."/>
            <person name="Baldrian P."/>
            <person name="Spatafora J.W."/>
            <person name="Henrissat B."/>
            <person name="Nagy L.G."/>
            <person name="Aury J.M."/>
            <person name="Wincker P."/>
            <person name="Grigoriev I.V."/>
            <person name="Bonfante P."/>
            <person name="Martin F.M."/>
        </authorList>
    </citation>
    <scope>NUCLEOTIDE SEQUENCE [LARGE SCALE GENOMIC DNA]</scope>
    <source>
        <strain evidence="2 3">RN42</strain>
    </source>
</reference>
<name>A0A3N4HHR7_ASCIM</name>
<accession>A0A3N4HHR7</accession>
<evidence type="ECO:0000313" key="3">
    <source>
        <dbReference type="Proteomes" id="UP000275078"/>
    </source>
</evidence>
<feature type="compositionally biased region" description="Polar residues" evidence="1">
    <location>
        <begin position="540"/>
        <end position="549"/>
    </location>
</feature>